<evidence type="ECO:0000256" key="4">
    <source>
        <dbReference type="SAM" id="Coils"/>
    </source>
</evidence>
<dbReference type="SMART" id="SM00283">
    <property type="entry name" value="MA"/>
    <property type="match status" value="1"/>
</dbReference>
<feature type="domain" description="Methyl-accepting transducer" evidence="5">
    <location>
        <begin position="48"/>
        <end position="284"/>
    </location>
</feature>
<proteinExistence type="inferred from homology"/>
<dbReference type="EMBL" id="JAGMVS010000067">
    <property type="protein sequence ID" value="MCM2437725.1"/>
    <property type="molecule type" value="Genomic_DNA"/>
</dbReference>
<dbReference type="SUPFAM" id="SSF58104">
    <property type="entry name" value="Methyl-accepting chemotaxis protein (MCP) signaling domain"/>
    <property type="match status" value="1"/>
</dbReference>
<dbReference type="Pfam" id="PF00015">
    <property type="entry name" value="MCPsignal"/>
    <property type="match status" value="1"/>
</dbReference>
<dbReference type="PANTHER" id="PTHR32089:SF112">
    <property type="entry name" value="LYSOZYME-LIKE PROTEIN-RELATED"/>
    <property type="match status" value="1"/>
</dbReference>
<evidence type="ECO:0000256" key="3">
    <source>
        <dbReference type="PROSITE-ProRule" id="PRU00284"/>
    </source>
</evidence>
<accession>A0ABT0VMH4</accession>
<organism evidence="6 7">
    <name type="scientific">Periweissella beninensis</name>
    <dbReference type="NCBI Taxonomy" id="504936"/>
    <lineage>
        <taxon>Bacteria</taxon>
        <taxon>Bacillati</taxon>
        <taxon>Bacillota</taxon>
        <taxon>Bacilli</taxon>
        <taxon>Lactobacillales</taxon>
        <taxon>Lactobacillaceae</taxon>
        <taxon>Periweissella</taxon>
    </lineage>
</organism>
<sequence length="324" mass="35770">MFNIIKKNTPIVTQPTIDLEASTVENQAKINKATHSAVYRLSMQVKKHFNSLLKQEGTMTYGLKELNTGNLDTVTGIENISTNITDLSTQNENLAIEIEQMAKQLQVTNHHIVDSTSTFANTTQSINELTTTLKNFSDTMSALRLEFNQIANKVTTINEIAENTSLLALNASIEASKAGEAGRGFAVVAKETTSLSEDTKFFSKEILNSMDNLNNLVMVLENQVAQSTSTIDQTTSMVEKSKNDLSEISTAETVVGTKMKEVLTIQSVNSSTLDEISNHIDRLVKRSKDEHASLQTLINTIDNKASNYQTISNNLEQLSRITHH</sequence>
<protein>
    <recommendedName>
        <fullName evidence="5">Methyl-accepting transducer domain-containing protein</fullName>
    </recommendedName>
</protein>
<keyword evidence="1 3" id="KW-0807">Transducer</keyword>
<evidence type="ECO:0000259" key="5">
    <source>
        <dbReference type="PROSITE" id="PS50111"/>
    </source>
</evidence>
<dbReference type="InterPro" id="IPR004089">
    <property type="entry name" value="MCPsignal_dom"/>
</dbReference>
<comment type="similarity">
    <text evidence="2">Belongs to the methyl-accepting chemotaxis (MCP) protein family.</text>
</comment>
<keyword evidence="4" id="KW-0175">Coiled coil</keyword>
<keyword evidence="7" id="KW-1185">Reference proteome</keyword>
<evidence type="ECO:0000256" key="2">
    <source>
        <dbReference type="ARBA" id="ARBA00029447"/>
    </source>
</evidence>
<feature type="coiled-coil region" evidence="4">
    <location>
        <begin position="77"/>
        <end position="146"/>
    </location>
</feature>
<feature type="coiled-coil region" evidence="4">
    <location>
        <begin position="203"/>
        <end position="230"/>
    </location>
</feature>
<evidence type="ECO:0000313" key="6">
    <source>
        <dbReference type="EMBL" id="MCM2437725.1"/>
    </source>
</evidence>
<gene>
    <name evidence="6" type="ORF">KAK10_07355</name>
</gene>
<evidence type="ECO:0000313" key="7">
    <source>
        <dbReference type="Proteomes" id="UP001057481"/>
    </source>
</evidence>
<name>A0ABT0VMH4_9LACO</name>
<dbReference type="RefSeq" id="WP_205143760.1">
    <property type="nucleotide sequence ID" value="NZ_JAFBDN010000010.1"/>
</dbReference>
<evidence type="ECO:0000256" key="1">
    <source>
        <dbReference type="ARBA" id="ARBA00023224"/>
    </source>
</evidence>
<dbReference type="PRINTS" id="PR00260">
    <property type="entry name" value="CHEMTRNSDUCR"/>
</dbReference>
<dbReference type="Gene3D" id="1.10.287.950">
    <property type="entry name" value="Methyl-accepting chemotaxis protein"/>
    <property type="match status" value="1"/>
</dbReference>
<dbReference type="InterPro" id="IPR004090">
    <property type="entry name" value="Chemotax_Me-accpt_rcpt"/>
</dbReference>
<reference evidence="6" key="1">
    <citation type="submission" date="2021-04" db="EMBL/GenBank/DDBJ databases">
        <title>Taxonomic assessment of Weissella genus.</title>
        <authorList>
            <person name="Fanelli F."/>
            <person name="Chieffi D."/>
            <person name="Dell'Aquila A."/>
            <person name="Gyu-Sung C."/>
            <person name="Franz C.M.A.P."/>
            <person name="Fusco V."/>
        </authorList>
    </citation>
    <scope>NUCLEOTIDE SEQUENCE</scope>
    <source>
        <strain evidence="6">LMG 25373</strain>
    </source>
</reference>
<dbReference type="PANTHER" id="PTHR32089">
    <property type="entry name" value="METHYL-ACCEPTING CHEMOTAXIS PROTEIN MCPB"/>
    <property type="match status" value="1"/>
</dbReference>
<dbReference type="PROSITE" id="PS50111">
    <property type="entry name" value="CHEMOTAXIS_TRANSDUC_2"/>
    <property type="match status" value="1"/>
</dbReference>
<comment type="caution">
    <text evidence="6">The sequence shown here is derived from an EMBL/GenBank/DDBJ whole genome shotgun (WGS) entry which is preliminary data.</text>
</comment>
<dbReference type="Proteomes" id="UP001057481">
    <property type="component" value="Unassembled WGS sequence"/>
</dbReference>